<sequence length="1229" mass="138304">MALALRSAALLRPEIRLAQVVSEFEAALDADQKAAFRNARVAARTAPPTSSDVMRLTAEIDSRVRQEHGPSRCFGPRLTNILQAVQQFAALGDTVLGGSQNLVACGVWSAVRMMLHMAIGYASYLEKLSLLFMTAGRHAPRYQALAIIYPQSKSLQGYLSEYFIVIVRVCQSIQQYAKKSAFGQFKSSLNDADVKEFQADLDLWGNSIRDEAALLLNQRIQNEAQENKKARTLTSWWSTSSMRRHALERRVRWLDACSTYDFQTTWKQTRKRGSTSLLTTWTEYQDWKQGATPSAILFSGKIGAGKSVTLANIVDDLYLAGDTIVVYFFCRHDLPESLKSRTILGSLARQYLSCLPEDDDAFKEDVLPLDLEKLAALMRPKPDGRSGYLLLDGFDECSTEERRSVLTQISWLQKHSSWRLGFSARFSAESFIEQHVSIKWQVSIPTSNPDIERYVNSELDSRLADGQLVVGDPGLVSEIRAALLGGANGMFLWVALQLDQICLEATDHSIRLAIKSLPRDLSETYARILSSSSARDTGRHHIRIFKFLVAAYVPLSIDQIQEMAGVTIGDTTWDPSKRINHILKIVGFCGSLVMIEEEEQTLRFIHHSARSFCQGDLGGSQNWRFCFNNDEAHREIGETAVTYLSYGIFDKRLSTRVIPKVNVGEIPGRIIQNTFDTSFPIARLAFSFVMPKQQESNRDIGQFLAQYQPGSTTRGPEAVGHSFFPYAEKFWMLHTRSIENSVVHGLCRRLFDQVDVLHLQLTPHVLGPLDTFGFLPYKHPLVPAFLWAVNYSHVAMFDHLMERSGEYPFSTKLPWARMRFFRSLLQHLRPYDRTSIAPRLWPLMVQRLLPLAVVLRVYHAVEWMLPYVDSKETIRALEVAVSCGNYQSAAFISSAKTFNPDHRVVLPNELLATAACSEDVRLISLMAKMGAARFPNINASALERVLRSDKHQASLLRMIFILAKAGVWLLALTVHDICATFQLLAISPELNPVMASQAIARLLTTASNFPGLHRSIFRRACSIGSFELATATSLSYEAHKAGANQASNYPLDGDEMDLVLQTISSSRIRLASWLIGKEPHVTDSRAFCRVILMRNWQLANELLTKKGFARDALRFCEEHELLHSCLLEGDLEGVEFQLKIGMKFDNPMLEIQTLVTQDPEYFTNISIAELLTRNVFSRDFLSPGFTALNRAMERLVSSDNPATWDPKIHQLVLGQIVGGRLPSLVVFKR</sequence>
<dbReference type="Pfam" id="PF24883">
    <property type="entry name" value="NPHP3_N"/>
    <property type="match status" value="1"/>
</dbReference>
<dbReference type="EMBL" id="JASAOK010000018">
    <property type="protein sequence ID" value="KAK6222556.1"/>
    <property type="molecule type" value="Genomic_DNA"/>
</dbReference>
<protein>
    <recommendedName>
        <fullName evidence="2">Nephrocystin 3-like N-terminal domain-containing protein</fullName>
    </recommendedName>
</protein>
<dbReference type="Proteomes" id="UP001327957">
    <property type="component" value="Unassembled WGS sequence"/>
</dbReference>
<dbReference type="PANTHER" id="PTHR10039">
    <property type="entry name" value="AMELOGENIN"/>
    <property type="match status" value="1"/>
</dbReference>
<comment type="caution">
    <text evidence="3">The sequence shown here is derived from an EMBL/GenBank/DDBJ whole genome shotgun (WGS) entry which is preliminary data.</text>
</comment>
<keyword evidence="4" id="KW-1185">Reference proteome</keyword>
<dbReference type="PANTHER" id="PTHR10039:SF10">
    <property type="entry name" value="NACHT DOMAIN-CONTAINING PROTEIN"/>
    <property type="match status" value="1"/>
</dbReference>
<dbReference type="Gene3D" id="3.40.50.300">
    <property type="entry name" value="P-loop containing nucleotide triphosphate hydrolases"/>
    <property type="match status" value="1"/>
</dbReference>
<evidence type="ECO:0000313" key="4">
    <source>
        <dbReference type="Proteomes" id="UP001327957"/>
    </source>
</evidence>
<evidence type="ECO:0000259" key="2">
    <source>
        <dbReference type="Pfam" id="PF24883"/>
    </source>
</evidence>
<dbReference type="SUPFAM" id="SSF52540">
    <property type="entry name" value="P-loop containing nucleoside triphosphate hydrolases"/>
    <property type="match status" value="1"/>
</dbReference>
<name>A0AAV9TMI0_9PEZI</name>
<dbReference type="InterPro" id="IPR027417">
    <property type="entry name" value="P-loop_NTPase"/>
</dbReference>
<evidence type="ECO:0000256" key="1">
    <source>
        <dbReference type="ARBA" id="ARBA00022737"/>
    </source>
</evidence>
<accession>A0AAV9TMI0</accession>
<feature type="domain" description="Nephrocystin 3-like N-terminal" evidence="2">
    <location>
        <begin position="277"/>
        <end position="417"/>
    </location>
</feature>
<gene>
    <name evidence="3" type="ORF">QIS74_04258</name>
</gene>
<reference evidence="3 4" key="1">
    <citation type="submission" date="2023-04" db="EMBL/GenBank/DDBJ databases">
        <title>Colletotrichum tabacum stain YC1 causing leaf anthracnose on Nicotiana tabacum(L.) cv.</title>
        <authorList>
            <person name="Ji Z."/>
            <person name="Wang M."/>
            <person name="Zhang J."/>
            <person name="Wang N."/>
            <person name="Zhou Z."/>
        </authorList>
    </citation>
    <scope>NUCLEOTIDE SEQUENCE [LARGE SCALE GENOMIC DNA]</scope>
    <source>
        <strain evidence="3 4">YC1</strain>
    </source>
</reference>
<evidence type="ECO:0000313" key="3">
    <source>
        <dbReference type="EMBL" id="KAK6222556.1"/>
    </source>
</evidence>
<dbReference type="InterPro" id="IPR056884">
    <property type="entry name" value="NPHP3-like_N"/>
</dbReference>
<dbReference type="AlphaFoldDB" id="A0AAV9TMI0"/>
<keyword evidence="1" id="KW-0677">Repeat</keyword>
<organism evidence="3 4">
    <name type="scientific">Colletotrichum tabaci</name>
    <dbReference type="NCBI Taxonomy" id="1209068"/>
    <lineage>
        <taxon>Eukaryota</taxon>
        <taxon>Fungi</taxon>
        <taxon>Dikarya</taxon>
        <taxon>Ascomycota</taxon>
        <taxon>Pezizomycotina</taxon>
        <taxon>Sordariomycetes</taxon>
        <taxon>Hypocreomycetidae</taxon>
        <taxon>Glomerellales</taxon>
        <taxon>Glomerellaceae</taxon>
        <taxon>Colletotrichum</taxon>
        <taxon>Colletotrichum destructivum species complex</taxon>
    </lineage>
</organism>
<proteinExistence type="predicted"/>